<keyword evidence="1" id="KW-1133">Transmembrane helix</keyword>
<evidence type="ECO:0000313" key="2">
    <source>
        <dbReference type="EMBL" id="KEK25341.1"/>
    </source>
</evidence>
<dbReference type="EMBL" id="JOTM01000002">
    <property type="protein sequence ID" value="KEK25341.1"/>
    <property type="molecule type" value="Genomic_DNA"/>
</dbReference>
<feature type="transmembrane region" description="Helical" evidence="1">
    <location>
        <begin position="32"/>
        <end position="52"/>
    </location>
</feature>
<dbReference type="OrthoDB" id="2938785at2"/>
<keyword evidence="1" id="KW-0472">Membrane</keyword>
<evidence type="ECO:0000313" key="3">
    <source>
        <dbReference type="Proteomes" id="UP000027778"/>
    </source>
</evidence>
<dbReference type="eggNOG" id="ENOG5030ENX">
    <property type="taxonomic scope" value="Bacteria"/>
</dbReference>
<keyword evidence="1" id="KW-0812">Transmembrane</keyword>
<dbReference type="AlphaFoldDB" id="A0A073KFQ5"/>
<reference evidence="2 3" key="1">
    <citation type="submission" date="2014-06" db="EMBL/GenBank/DDBJ databases">
        <title>Draft genome sequence of Bacillus gaemokensis JCM 15801 (MCCC 1A00707).</title>
        <authorList>
            <person name="Lai Q."/>
            <person name="Liu Y."/>
            <person name="Shao Z."/>
        </authorList>
    </citation>
    <scope>NUCLEOTIDE SEQUENCE [LARGE SCALE GENOMIC DNA]</scope>
    <source>
        <strain evidence="2 3">JCM 15801</strain>
    </source>
</reference>
<accession>A0A073KFQ5</accession>
<sequence length="64" mass="7329">MFLHKYKGLILAIVGVAIYIFVALYLQNLAYTYKFCIKIFAALLVLIGWVIVSETKHSYKKTEG</sequence>
<feature type="transmembrane region" description="Helical" evidence="1">
    <location>
        <begin position="9"/>
        <end position="26"/>
    </location>
</feature>
<proteinExistence type="predicted"/>
<gene>
    <name evidence="2" type="ORF">BAGA_11995</name>
</gene>
<keyword evidence="3" id="KW-1185">Reference proteome</keyword>
<protein>
    <submittedName>
        <fullName evidence="2">Uncharacterized protein</fullName>
    </submittedName>
</protein>
<dbReference type="RefSeq" id="WP_033673196.1">
    <property type="nucleotide sequence ID" value="NZ_JOTM01000002.1"/>
</dbReference>
<organism evidence="2 3">
    <name type="scientific">Bacillus gaemokensis</name>
    <dbReference type="NCBI Taxonomy" id="574375"/>
    <lineage>
        <taxon>Bacteria</taxon>
        <taxon>Bacillati</taxon>
        <taxon>Bacillota</taxon>
        <taxon>Bacilli</taxon>
        <taxon>Bacillales</taxon>
        <taxon>Bacillaceae</taxon>
        <taxon>Bacillus</taxon>
        <taxon>Bacillus cereus group</taxon>
    </lineage>
</organism>
<comment type="caution">
    <text evidence="2">The sequence shown here is derived from an EMBL/GenBank/DDBJ whole genome shotgun (WGS) entry which is preliminary data.</text>
</comment>
<evidence type="ECO:0000256" key="1">
    <source>
        <dbReference type="SAM" id="Phobius"/>
    </source>
</evidence>
<name>A0A073KFQ5_9BACI</name>
<dbReference type="Proteomes" id="UP000027778">
    <property type="component" value="Unassembled WGS sequence"/>
</dbReference>